<proteinExistence type="inferred from homology"/>
<keyword evidence="2 8" id="KW-0813">Transport</keyword>
<dbReference type="InterPro" id="IPR035906">
    <property type="entry name" value="MetI-like_sf"/>
</dbReference>
<evidence type="ECO:0000313" key="10">
    <source>
        <dbReference type="EMBL" id="CCO45053.1"/>
    </source>
</evidence>
<organism evidence="10 11">
    <name type="scientific">Vibrio nigripulchritudo SOn1</name>
    <dbReference type="NCBI Taxonomy" id="1238450"/>
    <lineage>
        <taxon>Bacteria</taxon>
        <taxon>Pseudomonadati</taxon>
        <taxon>Pseudomonadota</taxon>
        <taxon>Gammaproteobacteria</taxon>
        <taxon>Vibrionales</taxon>
        <taxon>Vibrionaceae</taxon>
        <taxon>Vibrio</taxon>
    </lineage>
</organism>
<keyword evidence="6 8" id="KW-1133">Transmembrane helix</keyword>
<evidence type="ECO:0000256" key="3">
    <source>
        <dbReference type="ARBA" id="ARBA00022475"/>
    </source>
</evidence>
<dbReference type="GO" id="GO:0005886">
    <property type="term" value="C:plasma membrane"/>
    <property type="evidence" value="ECO:0007669"/>
    <property type="project" value="UniProtKB-SubCell"/>
</dbReference>
<name>A0AAV2VK03_9VIBR</name>
<feature type="transmembrane region" description="Helical" evidence="8">
    <location>
        <begin position="7"/>
        <end position="33"/>
    </location>
</feature>
<evidence type="ECO:0000256" key="8">
    <source>
        <dbReference type="RuleBase" id="RU363032"/>
    </source>
</evidence>
<protein>
    <submittedName>
        <fullName evidence="10">ABC-type phosphate transport system,permease component</fullName>
    </submittedName>
</protein>
<dbReference type="RefSeq" id="WP_022610677.1">
    <property type="nucleotide sequence ID" value="NZ_LK391965.1"/>
</dbReference>
<dbReference type="SUPFAM" id="SSF161098">
    <property type="entry name" value="MetI-like"/>
    <property type="match status" value="1"/>
</dbReference>
<keyword evidence="4" id="KW-0997">Cell inner membrane</keyword>
<feature type="transmembrane region" description="Helical" evidence="8">
    <location>
        <begin position="129"/>
        <end position="153"/>
    </location>
</feature>
<dbReference type="EMBL" id="CAOF01000041">
    <property type="protein sequence ID" value="CCO45053.1"/>
    <property type="molecule type" value="Genomic_DNA"/>
</dbReference>
<evidence type="ECO:0000256" key="1">
    <source>
        <dbReference type="ARBA" id="ARBA00004429"/>
    </source>
</evidence>
<evidence type="ECO:0000256" key="7">
    <source>
        <dbReference type="ARBA" id="ARBA00023136"/>
    </source>
</evidence>
<evidence type="ECO:0000259" key="9">
    <source>
        <dbReference type="PROSITE" id="PS50928"/>
    </source>
</evidence>
<feature type="transmembrane region" description="Helical" evidence="8">
    <location>
        <begin position="235"/>
        <end position="254"/>
    </location>
</feature>
<comment type="subcellular location">
    <subcellularLocation>
        <location evidence="1">Cell inner membrane</location>
        <topology evidence="1">Multi-pass membrane protein</topology>
    </subcellularLocation>
    <subcellularLocation>
        <location evidence="8">Cell membrane</location>
        <topology evidence="8">Multi-pass membrane protein</topology>
    </subcellularLocation>
</comment>
<dbReference type="CDD" id="cd06261">
    <property type="entry name" value="TM_PBP2"/>
    <property type="match status" value="1"/>
</dbReference>
<dbReference type="PANTHER" id="PTHR43357:SF4">
    <property type="entry name" value="INNER MEMBRANE ABC TRANSPORTER PERMEASE PROTEIN YDCV"/>
    <property type="match status" value="1"/>
</dbReference>
<dbReference type="PROSITE" id="PS50928">
    <property type="entry name" value="ABC_TM1"/>
    <property type="match status" value="1"/>
</dbReference>
<reference evidence="10 11" key="1">
    <citation type="journal article" date="2013" name="ISME J.">
        <title>Comparative genomics of pathogenic lineages of Vibrio nigripulchritudo identifies virulence-associated traits.</title>
        <authorList>
            <person name="Goudenege D."/>
            <person name="Labreuche Y."/>
            <person name="Krin E."/>
            <person name="Ansquer D."/>
            <person name="Mangenot S."/>
            <person name="Calteau A."/>
            <person name="Medigue C."/>
            <person name="Mazel D."/>
            <person name="Polz M.F."/>
            <person name="Le Roux F."/>
        </authorList>
    </citation>
    <scope>NUCLEOTIDE SEQUENCE [LARGE SCALE GENOMIC DNA]</scope>
    <source>
        <strain evidence="10 11">SOn1</strain>
    </source>
</reference>
<dbReference type="Gene3D" id="1.10.3720.10">
    <property type="entry name" value="MetI-like"/>
    <property type="match status" value="1"/>
</dbReference>
<feature type="transmembrane region" description="Helical" evidence="8">
    <location>
        <begin position="61"/>
        <end position="88"/>
    </location>
</feature>
<evidence type="ECO:0000256" key="4">
    <source>
        <dbReference type="ARBA" id="ARBA00022519"/>
    </source>
</evidence>
<dbReference type="PANTHER" id="PTHR43357">
    <property type="entry name" value="INNER MEMBRANE ABC TRANSPORTER PERMEASE PROTEIN YDCV"/>
    <property type="match status" value="1"/>
</dbReference>
<evidence type="ECO:0000256" key="5">
    <source>
        <dbReference type="ARBA" id="ARBA00022692"/>
    </source>
</evidence>
<feature type="transmembrane region" description="Helical" evidence="8">
    <location>
        <begin position="100"/>
        <end position="123"/>
    </location>
</feature>
<evidence type="ECO:0000256" key="6">
    <source>
        <dbReference type="ARBA" id="ARBA00022989"/>
    </source>
</evidence>
<sequence length="267" mass="29466">MKRNYTFYLPLAFTVLVCAFLLIPVIMSVLAGLTNNYFVGLKSGLTLRWVIEVWTLYADTLWLTLLVAVASVVFNLIAGIPLAYYLAAHQSRLSEILQELITLPIAVPGLAISIGLITTYGHFSDFRSSWMFILTGHVIFTLPFMVNAILAALKSIDFKVLEEGAASLGASFWRRFVDIIVPNCMTGIVSGTLMTLTLSIGEFNLTWMLHTPLTKTLPVGLADAYASMRLEIGSAYTLIFLLLLLPLLIATQLLKRSQKSPTVTDPM</sequence>
<evidence type="ECO:0000313" key="11">
    <source>
        <dbReference type="Proteomes" id="UP000018211"/>
    </source>
</evidence>
<gene>
    <name evidence="10" type="ORF">VIBNISOn1_1350017</name>
</gene>
<dbReference type="AlphaFoldDB" id="A0AAV2VK03"/>
<comment type="similarity">
    <text evidence="8">Belongs to the binding-protein-dependent transport system permease family.</text>
</comment>
<accession>A0AAV2VK03</accession>
<evidence type="ECO:0000256" key="2">
    <source>
        <dbReference type="ARBA" id="ARBA00022448"/>
    </source>
</evidence>
<dbReference type="Pfam" id="PF00528">
    <property type="entry name" value="BPD_transp_1"/>
    <property type="match status" value="1"/>
</dbReference>
<keyword evidence="3" id="KW-1003">Cell membrane</keyword>
<keyword evidence="5 8" id="KW-0812">Transmembrane</keyword>
<feature type="transmembrane region" description="Helical" evidence="8">
    <location>
        <begin position="180"/>
        <end position="200"/>
    </location>
</feature>
<dbReference type="InterPro" id="IPR000515">
    <property type="entry name" value="MetI-like"/>
</dbReference>
<feature type="domain" description="ABC transmembrane type-1" evidence="9">
    <location>
        <begin position="61"/>
        <end position="251"/>
    </location>
</feature>
<keyword evidence="7 8" id="KW-0472">Membrane</keyword>
<comment type="caution">
    <text evidence="10">The sequence shown here is derived from an EMBL/GenBank/DDBJ whole genome shotgun (WGS) entry which is preliminary data.</text>
</comment>
<dbReference type="Proteomes" id="UP000018211">
    <property type="component" value="Unassembled WGS sequence"/>
</dbReference>
<dbReference type="GO" id="GO:0055085">
    <property type="term" value="P:transmembrane transport"/>
    <property type="evidence" value="ECO:0007669"/>
    <property type="project" value="InterPro"/>
</dbReference>